<dbReference type="InterPro" id="IPR002129">
    <property type="entry name" value="PyrdxlP-dep_de-COase"/>
</dbReference>
<dbReference type="PANTHER" id="PTHR43321:SF3">
    <property type="entry name" value="GLUTAMATE DECARBOXYLASE"/>
    <property type="match status" value="1"/>
</dbReference>
<dbReference type="Proteomes" id="UP000193685">
    <property type="component" value="Unassembled WGS sequence"/>
</dbReference>
<evidence type="ECO:0000256" key="2">
    <source>
        <dbReference type="ARBA" id="ARBA00009533"/>
    </source>
</evidence>
<dbReference type="STRING" id="56484.A0A1Y2FSZ1"/>
<dbReference type="PANTHER" id="PTHR43321">
    <property type="entry name" value="GLUTAMATE DECARBOXYLASE"/>
    <property type="match status" value="1"/>
</dbReference>
<sequence>MVLHKHVDADEVLKVARGNRAQQVLAESNNVLSTPYSGRYEAFEDLPKWKIPQGSSPAAACYQLIHDELDFDGRTNLNLASFVHTYMEPEADKLMVENIAKNLSDMDEYPAMLDMQARCVSMISGLWHGPPGKAFGTATIGSSEAIMLAGLAAKKRWQKRQEAAGKSTAKPSCIMGSNAQVAIEKFARYFEVENRLIPVCKESCYVLDINKIKEQLDETTIAVFVILGSTYTGTYENVQAVSDLLDEYEKETGISIPIHVDAASGGFVAPFVTPEHVWDFQIPRVKSINTSGHKYGLVYAGLGWLIFRDEDQLPKELVFELHYLGSTQESYTLNFSRGGATVIAQYYNFLRLGFEGYKQIGLADLENARVLSVALEATGYFECVSDVHRKKGEFLYNTKALSDGSEKVAGDVDPGDFNPALPVVAFRLTDEFSKKYPHVKQAAISTFMRVKQWITPNYSLPPTADKVEVLRVVVRESFHTALLDRFVKDVIETVETLIESDTVDLNAFAGSIDAAQGSAKQPGHKGKKAGTEEYKQHHKHHKNFYRRAC</sequence>
<dbReference type="NCBIfam" id="TIGR01788">
    <property type="entry name" value="Glu-decarb-GAD"/>
    <property type="match status" value="1"/>
</dbReference>
<dbReference type="AlphaFoldDB" id="A0A1Y2FSZ1"/>
<dbReference type="FunFam" id="3.40.640.10:FF:000017">
    <property type="entry name" value="Glutamate decarboxylase"/>
    <property type="match status" value="1"/>
</dbReference>
<reference evidence="11 12" key="1">
    <citation type="submission" date="2016-07" db="EMBL/GenBank/DDBJ databases">
        <title>Pervasive Adenine N6-methylation of Active Genes in Fungi.</title>
        <authorList>
            <consortium name="DOE Joint Genome Institute"/>
            <person name="Mondo S.J."/>
            <person name="Dannebaum R.O."/>
            <person name="Kuo R.C."/>
            <person name="Labutti K."/>
            <person name="Haridas S."/>
            <person name="Kuo A."/>
            <person name="Salamov A."/>
            <person name="Ahrendt S.R."/>
            <person name="Lipzen A."/>
            <person name="Sullivan W."/>
            <person name="Andreopoulos W.B."/>
            <person name="Clum A."/>
            <person name="Lindquist E."/>
            <person name="Daum C."/>
            <person name="Ramamoorthy G.K."/>
            <person name="Gryganskyi A."/>
            <person name="Culley D."/>
            <person name="Magnuson J.K."/>
            <person name="James T.Y."/>
            <person name="O'Malley M.A."/>
            <person name="Stajich J.E."/>
            <person name="Spatafora J.W."/>
            <person name="Visel A."/>
            <person name="Grigoriev I.V."/>
        </authorList>
    </citation>
    <scope>NUCLEOTIDE SEQUENCE [LARGE SCALE GENOMIC DNA]</scope>
    <source>
        <strain evidence="11 12">12-1054</strain>
    </source>
</reference>
<keyword evidence="9" id="KW-0210">Decarboxylase</keyword>
<feature type="region of interest" description="Disordered" evidence="10">
    <location>
        <begin position="516"/>
        <end position="542"/>
    </location>
</feature>
<dbReference type="OMA" id="KNIMQNC"/>
<name>A0A1Y2FSZ1_PROLT</name>
<evidence type="ECO:0000313" key="11">
    <source>
        <dbReference type="EMBL" id="ORY87112.1"/>
    </source>
</evidence>
<keyword evidence="4 7" id="KW-0663">Pyridoxal phosphate</keyword>
<comment type="caution">
    <text evidence="11">The sequence shown here is derived from an EMBL/GenBank/DDBJ whole genome shotgun (WGS) entry which is preliminary data.</text>
</comment>
<protein>
    <recommendedName>
        <fullName evidence="3 9">Glutamate decarboxylase</fullName>
        <ecNumber evidence="3 9">4.1.1.15</ecNumber>
    </recommendedName>
</protein>
<keyword evidence="12" id="KW-1185">Reference proteome</keyword>
<dbReference type="EC" id="4.1.1.15" evidence="3 9"/>
<evidence type="ECO:0000256" key="1">
    <source>
        <dbReference type="ARBA" id="ARBA00001933"/>
    </source>
</evidence>
<evidence type="ECO:0000256" key="5">
    <source>
        <dbReference type="ARBA" id="ARBA00023239"/>
    </source>
</evidence>
<evidence type="ECO:0000256" key="10">
    <source>
        <dbReference type="SAM" id="MobiDB-lite"/>
    </source>
</evidence>
<comment type="cofactor">
    <cofactor evidence="1 7 8">
        <name>pyridoxal 5'-phosphate</name>
        <dbReference type="ChEBI" id="CHEBI:597326"/>
    </cofactor>
</comment>
<feature type="modified residue" description="N6-(pyridoxal phosphate)lysine" evidence="7">
    <location>
        <position position="294"/>
    </location>
</feature>
<evidence type="ECO:0000256" key="7">
    <source>
        <dbReference type="PIRSR" id="PIRSR602129-50"/>
    </source>
</evidence>
<dbReference type="InterPro" id="IPR015421">
    <property type="entry name" value="PyrdxlP-dep_Trfase_major"/>
</dbReference>
<dbReference type="GeneID" id="63784112"/>
<dbReference type="SUPFAM" id="SSF53383">
    <property type="entry name" value="PLP-dependent transferases"/>
    <property type="match status" value="1"/>
</dbReference>
<dbReference type="GO" id="GO:0005829">
    <property type="term" value="C:cytosol"/>
    <property type="evidence" value="ECO:0007669"/>
    <property type="project" value="TreeGrafter"/>
</dbReference>
<dbReference type="OrthoDB" id="5152799at2759"/>
<evidence type="ECO:0000256" key="6">
    <source>
        <dbReference type="ARBA" id="ARBA00048868"/>
    </source>
</evidence>
<dbReference type="Pfam" id="PF00282">
    <property type="entry name" value="Pyridoxal_deC"/>
    <property type="match status" value="1"/>
</dbReference>
<evidence type="ECO:0000256" key="8">
    <source>
        <dbReference type="RuleBase" id="RU000382"/>
    </source>
</evidence>
<dbReference type="GO" id="GO:0006538">
    <property type="term" value="P:L-glutamate catabolic process"/>
    <property type="evidence" value="ECO:0007669"/>
    <property type="project" value="TreeGrafter"/>
</dbReference>
<dbReference type="InterPro" id="IPR010107">
    <property type="entry name" value="Glutamate_decarboxylase"/>
</dbReference>
<dbReference type="InterPro" id="IPR015424">
    <property type="entry name" value="PyrdxlP-dep_Trfase"/>
</dbReference>
<evidence type="ECO:0000313" key="12">
    <source>
        <dbReference type="Proteomes" id="UP000193685"/>
    </source>
</evidence>
<gene>
    <name evidence="11" type="ORF">BCR37DRAFT_343564</name>
</gene>
<dbReference type="GO" id="GO:0004351">
    <property type="term" value="F:glutamate decarboxylase activity"/>
    <property type="evidence" value="ECO:0007669"/>
    <property type="project" value="UniProtKB-EC"/>
</dbReference>
<dbReference type="Gene3D" id="3.40.640.10">
    <property type="entry name" value="Type I PLP-dependent aspartate aminotransferase-like (Major domain)"/>
    <property type="match status" value="1"/>
</dbReference>
<evidence type="ECO:0000256" key="3">
    <source>
        <dbReference type="ARBA" id="ARBA00012421"/>
    </source>
</evidence>
<comment type="catalytic activity">
    <reaction evidence="6 9">
        <text>L-glutamate + H(+) = 4-aminobutanoate + CO2</text>
        <dbReference type="Rhea" id="RHEA:17785"/>
        <dbReference type="ChEBI" id="CHEBI:15378"/>
        <dbReference type="ChEBI" id="CHEBI:16526"/>
        <dbReference type="ChEBI" id="CHEBI:29985"/>
        <dbReference type="ChEBI" id="CHEBI:59888"/>
        <dbReference type="EC" id="4.1.1.15"/>
    </reaction>
</comment>
<dbReference type="EMBL" id="MCFI01000002">
    <property type="protein sequence ID" value="ORY87112.1"/>
    <property type="molecule type" value="Genomic_DNA"/>
</dbReference>
<organism evidence="11 12">
    <name type="scientific">Protomyces lactucae-debilis</name>
    <dbReference type="NCBI Taxonomy" id="2754530"/>
    <lineage>
        <taxon>Eukaryota</taxon>
        <taxon>Fungi</taxon>
        <taxon>Dikarya</taxon>
        <taxon>Ascomycota</taxon>
        <taxon>Taphrinomycotina</taxon>
        <taxon>Taphrinomycetes</taxon>
        <taxon>Taphrinales</taxon>
        <taxon>Protomycetaceae</taxon>
        <taxon>Protomyces</taxon>
    </lineage>
</organism>
<dbReference type="Gene3D" id="3.90.1150.160">
    <property type="match status" value="1"/>
</dbReference>
<keyword evidence="5 8" id="KW-0456">Lyase</keyword>
<evidence type="ECO:0000256" key="4">
    <source>
        <dbReference type="ARBA" id="ARBA00022898"/>
    </source>
</evidence>
<accession>A0A1Y2FSZ1</accession>
<comment type="similarity">
    <text evidence="2 8">Belongs to the group II decarboxylase family.</text>
</comment>
<evidence type="ECO:0000256" key="9">
    <source>
        <dbReference type="RuleBase" id="RU361171"/>
    </source>
</evidence>
<dbReference type="GO" id="GO:0030170">
    <property type="term" value="F:pyridoxal phosphate binding"/>
    <property type="evidence" value="ECO:0007669"/>
    <property type="project" value="InterPro"/>
</dbReference>
<proteinExistence type="inferred from homology"/>
<dbReference type="RefSeq" id="XP_040727968.1">
    <property type="nucleotide sequence ID" value="XM_040867513.1"/>
</dbReference>
<dbReference type="Gene3D" id="4.10.280.50">
    <property type="match status" value="1"/>
</dbReference>